<dbReference type="Proteomes" id="UP000069272">
    <property type="component" value="Chromosome 3L"/>
</dbReference>
<organism evidence="2 3">
    <name type="scientific">Anopheles albimanus</name>
    <name type="common">New world malaria mosquito</name>
    <dbReference type="NCBI Taxonomy" id="7167"/>
    <lineage>
        <taxon>Eukaryota</taxon>
        <taxon>Metazoa</taxon>
        <taxon>Ecdysozoa</taxon>
        <taxon>Arthropoda</taxon>
        <taxon>Hexapoda</taxon>
        <taxon>Insecta</taxon>
        <taxon>Pterygota</taxon>
        <taxon>Neoptera</taxon>
        <taxon>Endopterygota</taxon>
        <taxon>Diptera</taxon>
        <taxon>Nematocera</taxon>
        <taxon>Culicoidea</taxon>
        <taxon>Culicidae</taxon>
        <taxon>Anophelinae</taxon>
        <taxon>Anopheles</taxon>
    </lineage>
</organism>
<dbReference type="PANTHER" id="PTHR12243">
    <property type="entry name" value="MADF DOMAIN TRANSCRIPTION FACTOR"/>
    <property type="match status" value="1"/>
</dbReference>
<dbReference type="VEuPathDB" id="VectorBase:AALB005875"/>
<dbReference type="VEuPathDB" id="VectorBase:AALB20_029686"/>
<dbReference type="PANTHER" id="PTHR12243:SF69">
    <property type="entry name" value="SI:CH73-59F11.3"/>
    <property type="match status" value="1"/>
</dbReference>
<dbReference type="RefSeq" id="XP_035785671.1">
    <property type="nucleotide sequence ID" value="XM_035929778.1"/>
</dbReference>
<dbReference type="EnsemblMetazoa" id="AALB005875-RA">
    <property type="protein sequence ID" value="AALB005875-PA"/>
    <property type="gene ID" value="AALB005875"/>
</dbReference>
<dbReference type="GeneID" id="118463294"/>
<reference evidence="2" key="2">
    <citation type="submission" date="2022-08" db="UniProtKB">
        <authorList>
            <consortium name="EnsemblMetazoa"/>
        </authorList>
    </citation>
    <scope>IDENTIFICATION</scope>
    <source>
        <strain evidence="2">STECLA/ALBI9_A</strain>
    </source>
</reference>
<proteinExistence type="predicted"/>
<feature type="region of interest" description="Disordered" evidence="1">
    <location>
        <begin position="131"/>
        <end position="174"/>
    </location>
</feature>
<dbReference type="KEGG" id="aali:118463294"/>
<dbReference type="RefSeq" id="XP_035785670.1">
    <property type="nucleotide sequence ID" value="XM_035929777.1"/>
</dbReference>
<sequence>MKIRRNSLHVQTRSFGQEMSLKLIYAVQENPCLWMEKDKAYKSMLKKNEAWEKISAELGEPVELLKKKWRNLTIQYCTNRKMYNSNLADGIAGKPIWYGYEPMNFLDQVKTNDENDGNRNPKLDVFNETNEMQQTEEASTEHTSPSPLPPARSPSPATSSQAQAGPSRRRKRTNELQEAHLTDSLTSLERSLHQVVSAVSKRNKYEGIGQFVADTLEENDGSRISNAELCSKIFSICALATKRSPRHDIIRSITNKLEQCDDDKFESIKSIIKHMLENDQ</sequence>
<reference evidence="2 3" key="1">
    <citation type="journal article" date="2017" name="G3 (Bethesda)">
        <title>The Physical Genome Mapping of Anopheles albimanus Corrected Scaffold Misassemblies and Identified Interarm Rearrangements in Genus Anopheles.</title>
        <authorList>
            <person name="Artemov G.N."/>
            <person name="Peery A.N."/>
            <person name="Jiang X."/>
            <person name="Tu Z."/>
            <person name="Stegniy V.N."/>
            <person name="Sharakhova M.V."/>
            <person name="Sharakhov I.V."/>
        </authorList>
    </citation>
    <scope>NUCLEOTIDE SEQUENCE [LARGE SCALE GENOMIC DNA]</scope>
    <source>
        <strain evidence="2 3">ALBI9_A</strain>
    </source>
</reference>
<dbReference type="InterPro" id="IPR006578">
    <property type="entry name" value="MADF-dom"/>
</dbReference>
<dbReference type="PROSITE" id="PS51029">
    <property type="entry name" value="MADF"/>
    <property type="match status" value="1"/>
</dbReference>
<dbReference type="RefSeq" id="XP_035785672.1">
    <property type="nucleotide sequence ID" value="XM_035929779.1"/>
</dbReference>
<dbReference type="GO" id="GO:0006357">
    <property type="term" value="P:regulation of transcription by RNA polymerase II"/>
    <property type="evidence" value="ECO:0007669"/>
    <property type="project" value="TreeGrafter"/>
</dbReference>
<dbReference type="GO" id="GO:0005667">
    <property type="term" value="C:transcription regulator complex"/>
    <property type="evidence" value="ECO:0007669"/>
    <property type="project" value="TreeGrafter"/>
</dbReference>
<feature type="compositionally biased region" description="Low complexity" evidence="1">
    <location>
        <begin position="154"/>
        <end position="166"/>
    </location>
</feature>
<dbReference type="SMART" id="SM00595">
    <property type="entry name" value="MADF"/>
    <property type="match status" value="1"/>
</dbReference>
<evidence type="ECO:0000313" key="2">
    <source>
        <dbReference type="EnsemblMetazoa" id="AALB005875-PA"/>
    </source>
</evidence>
<dbReference type="GO" id="GO:0005634">
    <property type="term" value="C:nucleus"/>
    <property type="evidence" value="ECO:0007669"/>
    <property type="project" value="TreeGrafter"/>
</dbReference>
<dbReference type="InterPro" id="IPR039353">
    <property type="entry name" value="TF_Adf1"/>
</dbReference>
<protein>
    <submittedName>
        <fullName evidence="2">MADF domain-containing protein</fullName>
    </submittedName>
</protein>
<feature type="compositionally biased region" description="Polar residues" evidence="1">
    <location>
        <begin position="131"/>
        <end position="143"/>
    </location>
</feature>
<dbReference type="AlphaFoldDB" id="A0A182FH81"/>
<evidence type="ECO:0000256" key="1">
    <source>
        <dbReference type="SAM" id="MobiDB-lite"/>
    </source>
</evidence>
<keyword evidence="3" id="KW-1185">Reference proteome</keyword>
<dbReference type="Pfam" id="PF10545">
    <property type="entry name" value="MADF_DNA_bdg"/>
    <property type="match status" value="1"/>
</dbReference>
<evidence type="ECO:0000313" key="3">
    <source>
        <dbReference type="Proteomes" id="UP000069272"/>
    </source>
</evidence>
<accession>A0A182FH81</accession>
<dbReference type="OrthoDB" id="5803771at2759"/>
<name>A0A182FH81_ANOAL</name>